<evidence type="ECO:0000313" key="3">
    <source>
        <dbReference type="Proteomes" id="UP000011910"/>
    </source>
</evidence>
<proteinExistence type="predicted"/>
<name>M7N689_9BACT</name>
<dbReference type="EMBL" id="AODQ01000046">
    <property type="protein sequence ID" value="EMR02777.1"/>
    <property type="molecule type" value="Genomic_DNA"/>
</dbReference>
<feature type="compositionally biased region" description="Basic and acidic residues" evidence="1">
    <location>
        <begin position="38"/>
        <end position="50"/>
    </location>
</feature>
<gene>
    <name evidence="2" type="ORF">ADICEAN_02105</name>
</gene>
<feature type="region of interest" description="Disordered" evidence="1">
    <location>
        <begin position="78"/>
        <end position="103"/>
    </location>
</feature>
<feature type="compositionally biased region" description="Polar residues" evidence="1">
    <location>
        <begin position="92"/>
        <end position="103"/>
    </location>
</feature>
<protein>
    <submittedName>
        <fullName evidence="2">Uncharacterized protein</fullName>
    </submittedName>
</protein>
<evidence type="ECO:0000313" key="2">
    <source>
        <dbReference type="EMBL" id="EMR02777.1"/>
    </source>
</evidence>
<keyword evidence="3" id="KW-1185">Reference proteome</keyword>
<dbReference type="AlphaFoldDB" id="M7N689"/>
<comment type="caution">
    <text evidence="2">The sequence shown here is derived from an EMBL/GenBank/DDBJ whole genome shotgun (WGS) entry which is preliminary data.</text>
</comment>
<evidence type="ECO:0000256" key="1">
    <source>
        <dbReference type="SAM" id="MobiDB-lite"/>
    </source>
</evidence>
<sequence length="124" mass="13119">MPEQNVDIKQGEENKPQLPAQKKVLGRGAIGLAAAAVHEQENAGPKEQRKQGPLGAFKNPVNAKPELEIEPGFAKDGRIVPIGSGKSRNVHEQNAQQGNAAQTIQNIDPLAGAGRGRLLFCGRG</sequence>
<reference evidence="2 3" key="1">
    <citation type="journal article" date="2013" name="Genome Announc.">
        <title>Draft Genome Sequence of Cesiribacter andamanensis Strain AMV16T, Isolated from a Soil Sample from a Mud Volcano in the Andaman Islands, India.</title>
        <authorList>
            <person name="Shivaji S."/>
            <person name="Ara S."/>
            <person name="Begum Z."/>
            <person name="Srinivas T.N."/>
            <person name="Singh A."/>
            <person name="Kumar Pinnaka A."/>
        </authorList>
    </citation>
    <scope>NUCLEOTIDE SEQUENCE [LARGE SCALE GENOMIC DNA]</scope>
    <source>
        <strain evidence="2 3">AMV16</strain>
    </source>
</reference>
<feature type="region of interest" description="Disordered" evidence="1">
    <location>
        <begin position="38"/>
        <end position="63"/>
    </location>
</feature>
<organism evidence="2 3">
    <name type="scientific">Cesiribacter andamanensis AMV16</name>
    <dbReference type="NCBI Taxonomy" id="1279009"/>
    <lineage>
        <taxon>Bacteria</taxon>
        <taxon>Pseudomonadati</taxon>
        <taxon>Bacteroidota</taxon>
        <taxon>Cytophagia</taxon>
        <taxon>Cytophagales</taxon>
        <taxon>Cesiribacteraceae</taxon>
        <taxon>Cesiribacter</taxon>
    </lineage>
</organism>
<dbReference type="Proteomes" id="UP000011910">
    <property type="component" value="Unassembled WGS sequence"/>
</dbReference>
<accession>M7N689</accession>